<dbReference type="EMBL" id="OC933920">
    <property type="protein sequence ID" value="CAD7660057.1"/>
    <property type="molecule type" value="Genomic_DNA"/>
</dbReference>
<evidence type="ECO:0000313" key="2">
    <source>
        <dbReference type="EMBL" id="CAD7660057.1"/>
    </source>
</evidence>
<dbReference type="EMBL" id="CAJPVJ010019095">
    <property type="protein sequence ID" value="CAG2177195.1"/>
    <property type="molecule type" value="Genomic_DNA"/>
</dbReference>
<proteinExistence type="predicted"/>
<sequence length="84" mass="9838">MDEEDGEDYTSHQFMQKMSLNDTNGTPEEYYTKDSFDRYGDDLLDEMCIHFKNSLEFNDQLINKLSIKEGLRGMRRLGDIESTA</sequence>
<feature type="region of interest" description="Disordered" evidence="1">
    <location>
        <begin position="1"/>
        <end position="29"/>
    </location>
</feature>
<feature type="compositionally biased region" description="Polar residues" evidence="1">
    <location>
        <begin position="11"/>
        <end position="26"/>
    </location>
</feature>
<organism evidence="2">
    <name type="scientific">Oppiella nova</name>
    <dbReference type="NCBI Taxonomy" id="334625"/>
    <lineage>
        <taxon>Eukaryota</taxon>
        <taxon>Metazoa</taxon>
        <taxon>Ecdysozoa</taxon>
        <taxon>Arthropoda</taxon>
        <taxon>Chelicerata</taxon>
        <taxon>Arachnida</taxon>
        <taxon>Acari</taxon>
        <taxon>Acariformes</taxon>
        <taxon>Sarcoptiformes</taxon>
        <taxon>Oribatida</taxon>
        <taxon>Brachypylina</taxon>
        <taxon>Oppioidea</taxon>
        <taxon>Oppiidae</taxon>
        <taxon>Oppiella</taxon>
    </lineage>
</organism>
<evidence type="ECO:0000256" key="1">
    <source>
        <dbReference type="SAM" id="MobiDB-lite"/>
    </source>
</evidence>
<dbReference type="Proteomes" id="UP000728032">
    <property type="component" value="Unassembled WGS sequence"/>
</dbReference>
<protein>
    <submittedName>
        <fullName evidence="2">Uncharacterized protein</fullName>
    </submittedName>
</protein>
<gene>
    <name evidence="2" type="ORF">ONB1V03_LOCUS16628</name>
</gene>
<keyword evidence="3" id="KW-1185">Reference proteome</keyword>
<accession>A0A7R9QWQ6</accession>
<name>A0A7R9QWQ6_9ACAR</name>
<dbReference type="AlphaFoldDB" id="A0A7R9QWQ6"/>
<reference evidence="2" key="1">
    <citation type="submission" date="2020-11" db="EMBL/GenBank/DDBJ databases">
        <authorList>
            <person name="Tran Van P."/>
        </authorList>
    </citation>
    <scope>NUCLEOTIDE SEQUENCE</scope>
</reference>
<evidence type="ECO:0000313" key="3">
    <source>
        <dbReference type="Proteomes" id="UP000728032"/>
    </source>
</evidence>